<dbReference type="AlphaFoldDB" id="A0A9J6GVD4"/>
<name>A0A9J6GVD4_HAELO</name>
<keyword evidence="3" id="KW-0408">Iron</keyword>
<organism evidence="5 6">
    <name type="scientific">Haemaphysalis longicornis</name>
    <name type="common">Bush tick</name>
    <dbReference type="NCBI Taxonomy" id="44386"/>
    <lineage>
        <taxon>Eukaryota</taxon>
        <taxon>Metazoa</taxon>
        <taxon>Ecdysozoa</taxon>
        <taxon>Arthropoda</taxon>
        <taxon>Chelicerata</taxon>
        <taxon>Arachnida</taxon>
        <taxon>Acari</taxon>
        <taxon>Parasitiformes</taxon>
        <taxon>Ixodida</taxon>
        <taxon>Ixodoidea</taxon>
        <taxon>Ixodidae</taxon>
        <taxon>Haemaphysalinae</taxon>
        <taxon>Haemaphysalis</taxon>
    </lineage>
</organism>
<dbReference type="GO" id="GO:0006082">
    <property type="term" value="P:organic acid metabolic process"/>
    <property type="evidence" value="ECO:0007669"/>
    <property type="project" value="TreeGrafter"/>
</dbReference>
<dbReference type="PANTHER" id="PTHR24300:SF375">
    <property type="entry name" value="CYTOCHROME P450 FAMILY"/>
    <property type="match status" value="1"/>
</dbReference>
<comment type="similarity">
    <text evidence="1">Belongs to the cytochrome P450 family.</text>
</comment>
<dbReference type="VEuPathDB" id="VectorBase:HLOH_063075"/>
<dbReference type="Proteomes" id="UP000821853">
    <property type="component" value="Chromosome 8"/>
</dbReference>
<dbReference type="Pfam" id="PF00067">
    <property type="entry name" value="p450"/>
    <property type="match status" value="1"/>
</dbReference>
<keyword evidence="4" id="KW-0503">Monooxygenase</keyword>
<dbReference type="SUPFAM" id="SSF48264">
    <property type="entry name" value="Cytochrome P450"/>
    <property type="match status" value="1"/>
</dbReference>
<dbReference type="GO" id="GO:0005506">
    <property type="term" value="F:iron ion binding"/>
    <property type="evidence" value="ECO:0007669"/>
    <property type="project" value="InterPro"/>
</dbReference>
<dbReference type="GO" id="GO:0020037">
    <property type="term" value="F:heme binding"/>
    <property type="evidence" value="ECO:0007669"/>
    <property type="project" value="InterPro"/>
</dbReference>
<dbReference type="InterPro" id="IPR036396">
    <property type="entry name" value="Cyt_P450_sf"/>
</dbReference>
<proteinExistence type="inferred from homology"/>
<evidence type="ECO:0000256" key="3">
    <source>
        <dbReference type="ARBA" id="ARBA00023004"/>
    </source>
</evidence>
<evidence type="ECO:0008006" key="7">
    <source>
        <dbReference type="Google" id="ProtNLM"/>
    </source>
</evidence>
<dbReference type="PANTHER" id="PTHR24300">
    <property type="entry name" value="CYTOCHROME P450 508A4-RELATED"/>
    <property type="match status" value="1"/>
</dbReference>
<dbReference type="GO" id="GO:0006805">
    <property type="term" value="P:xenobiotic metabolic process"/>
    <property type="evidence" value="ECO:0007669"/>
    <property type="project" value="TreeGrafter"/>
</dbReference>
<sequence length="78" mass="9382">MSPWDSMQQTFVLLAIHKDTFQRNVQQEIDDIVGQHRCPTWKDRKSMPFTLAWLWEVERWKAAPIKIPREWVTCILIS</sequence>
<keyword evidence="4" id="KW-0560">Oxidoreductase</keyword>
<evidence type="ECO:0000256" key="4">
    <source>
        <dbReference type="ARBA" id="ARBA00023033"/>
    </source>
</evidence>
<comment type="caution">
    <text evidence="5">The sequence shown here is derived from an EMBL/GenBank/DDBJ whole genome shotgun (WGS) entry which is preliminary data.</text>
</comment>
<dbReference type="GO" id="GO:0016712">
    <property type="term" value="F:oxidoreductase activity, acting on paired donors, with incorporation or reduction of molecular oxygen, reduced flavin or flavoprotein as one donor, and incorporation of one atom of oxygen"/>
    <property type="evidence" value="ECO:0007669"/>
    <property type="project" value="TreeGrafter"/>
</dbReference>
<dbReference type="OrthoDB" id="6415694at2759"/>
<keyword evidence="2" id="KW-0479">Metal-binding</keyword>
<reference evidence="5 6" key="1">
    <citation type="journal article" date="2020" name="Cell">
        <title>Large-Scale Comparative Analyses of Tick Genomes Elucidate Their Genetic Diversity and Vector Capacities.</title>
        <authorList>
            <consortium name="Tick Genome and Microbiome Consortium (TIGMIC)"/>
            <person name="Jia N."/>
            <person name="Wang J."/>
            <person name="Shi W."/>
            <person name="Du L."/>
            <person name="Sun Y."/>
            <person name="Zhan W."/>
            <person name="Jiang J.F."/>
            <person name="Wang Q."/>
            <person name="Zhang B."/>
            <person name="Ji P."/>
            <person name="Bell-Sakyi L."/>
            <person name="Cui X.M."/>
            <person name="Yuan T.T."/>
            <person name="Jiang B.G."/>
            <person name="Yang W.F."/>
            <person name="Lam T.T."/>
            <person name="Chang Q.C."/>
            <person name="Ding S.J."/>
            <person name="Wang X.J."/>
            <person name="Zhu J.G."/>
            <person name="Ruan X.D."/>
            <person name="Zhao L."/>
            <person name="Wei J.T."/>
            <person name="Ye R.Z."/>
            <person name="Que T.C."/>
            <person name="Du C.H."/>
            <person name="Zhou Y.H."/>
            <person name="Cheng J.X."/>
            <person name="Dai P.F."/>
            <person name="Guo W.B."/>
            <person name="Han X.H."/>
            <person name="Huang E.J."/>
            <person name="Li L.F."/>
            <person name="Wei W."/>
            <person name="Gao Y.C."/>
            <person name="Liu J.Z."/>
            <person name="Shao H.Z."/>
            <person name="Wang X."/>
            <person name="Wang C.C."/>
            <person name="Yang T.C."/>
            <person name="Huo Q.B."/>
            <person name="Li W."/>
            <person name="Chen H.Y."/>
            <person name="Chen S.E."/>
            <person name="Zhou L.G."/>
            <person name="Ni X.B."/>
            <person name="Tian J.H."/>
            <person name="Sheng Y."/>
            <person name="Liu T."/>
            <person name="Pan Y.S."/>
            <person name="Xia L.Y."/>
            <person name="Li J."/>
            <person name="Zhao F."/>
            <person name="Cao W.C."/>
        </authorList>
    </citation>
    <scope>NUCLEOTIDE SEQUENCE [LARGE SCALE GENOMIC DNA]</scope>
    <source>
        <strain evidence="5">HaeL-2018</strain>
    </source>
</reference>
<dbReference type="InterPro" id="IPR050182">
    <property type="entry name" value="Cytochrome_P450_fam2"/>
</dbReference>
<evidence type="ECO:0000256" key="2">
    <source>
        <dbReference type="ARBA" id="ARBA00022723"/>
    </source>
</evidence>
<evidence type="ECO:0000256" key="1">
    <source>
        <dbReference type="ARBA" id="ARBA00010617"/>
    </source>
</evidence>
<keyword evidence="6" id="KW-1185">Reference proteome</keyword>
<dbReference type="GO" id="GO:0005737">
    <property type="term" value="C:cytoplasm"/>
    <property type="evidence" value="ECO:0007669"/>
    <property type="project" value="TreeGrafter"/>
</dbReference>
<accession>A0A9J6GVD4</accession>
<protein>
    <recommendedName>
        <fullName evidence="7">Cytochrome P450</fullName>
    </recommendedName>
</protein>
<evidence type="ECO:0000313" key="6">
    <source>
        <dbReference type="Proteomes" id="UP000821853"/>
    </source>
</evidence>
<dbReference type="EMBL" id="JABSTR010000010">
    <property type="protein sequence ID" value="KAH9379442.1"/>
    <property type="molecule type" value="Genomic_DNA"/>
</dbReference>
<dbReference type="Gene3D" id="1.10.630.10">
    <property type="entry name" value="Cytochrome P450"/>
    <property type="match status" value="1"/>
</dbReference>
<dbReference type="InterPro" id="IPR001128">
    <property type="entry name" value="Cyt_P450"/>
</dbReference>
<evidence type="ECO:0000313" key="5">
    <source>
        <dbReference type="EMBL" id="KAH9379442.1"/>
    </source>
</evidence>
<gene>
    <name evidence="5" type="ORF">HPB48_012995</name>
</gene>